<evidence type="ECO:0000256" key="5">
    <source>
        <dbReference type="ARBA" id="ARBA00022741"/>
    </source>
</evidence>
<feature type="active site" evidence="9">
    <location>
        <position position="30"/>
    </location>
</feature>
<name>A0A8H9Y941_9CORY</name>
<dbReference type="GO" id="GO:0005524">
    <property type="term" value="F:ATP binding"/>
    <property type="evidence" value="ECO:0007669"/>
    <property type="project" value="UniProtKB-UniRule"/>
</dbReference>
<feature type="binding site" evidence="9">
    <location>
        <begin position="136"/>
        <end position="146"/>
    </location>
    <ligand>
        <name>ATP</name>
        <dbReference type="ChEBI" id="CHEBI:30616"/>
    </ligand>
</feature>
<dbReference type="AlphaFoldDB" id="A0A8H9Y941"/>
<dbReference type="RefSeq" id="WP_010274211.1">
    <property type="nucleotide sequence ID" value="NZ_AENJ01000450.1"/>
</dbReference>
<evidence type="ECO:0000256" key="6">
    <source>
        <dbReference type="ARBA" id="ARBA00022777"/>
    </source>
</evidence>
<dbReference type="InterPro" id="IPR036554">
    <property type="entry name" value="GHMP_kinase_C_sf"/>
</dbReference>
<keyword evidence="4 9" id="KW-0808">Transferase</keyword>
<dbReference type="InterPro" id="IPR004424">
    <property type="entry name" value="IspE"/>
</dbReference>
<comment type="similarity">
    <text evidence="1 9">Belongs to the GHMP kinase family. IspE subfamily.</text>
</comment>
<evidence type="ECO:0000256" key="2">
    <source>
        <dbReference type="ARBA" id="ARBA00012052"/>
    </source>
</evidence>
<dbReference type="GO" id="GO:0019288">
    <property type="term" value="P:isopentenyl diphosphate biosynthetic process, methylerythritol 4-phosphate pathway"/>
    <property type="evidence" value="ECO:0007669"/>
    <property type="project" value="UniProtKB-UniRule"/>
</dbReference>
<dbReference type="SUPFAM" id="SSF55060">
    <property type="entry name" value="GHMP Kinase, C-terminal domain"/>
    <property type="match status" value="1"/>
</dbReference>
<evidence type="ECO:0000256" key="8">
    <source>
        <dbReference type="ARBA" id="ARBA00032554"/>
    </source>
</evidence>
<dbReference type="GO" id="GO:0050515">
    <property type="term" value="F:4-(cytidine 5'-diphospho)-2-C-methyl-D-erythritol kinase activity"/>
    <property type="evidence" value="ECO:0007669"/>
    <property type="project" value="UniProtKB-UniRule"/>
</dbReference>
<dbReference type="PANTHER" id="PTHR43527">
    <property type="entry name" value="4-DIPHOSPHOCYTIDYL-2-C-METHYL-D-ERYTHRITOL KINASE, CHLOROPLASTIC"/>
    <property type="match status" value="1"/>
</dbReference>
<dbReference type="EC" id="2.7.1.148" evidence="2 9"/>
<evidence type="ECO:0000256" key="7">
    <source>
        <dbReference type="ARBA" id="ARBA00022840"/>
    </source>
</evidence>
<accession>A0A8H9Y941</accession>
<dbReference type="UniPathway" id="UPA00056">
    <property type="reaction ID" value="UER00094"/>
</dbReference>
<dbReference type="Gene3D" id="3.30.70.890">
    <property type="entry name" value="GHMP kinase, C-terminal domain"/>
    <property type="match status" value="1"/>
</dbReference>
<dbReference type="GO" id="GO:0016114">
    <property type="term" value="P:terpenoid biosynthetic process"/>
    <property type="evidence" value="ECO:0007669"/>
    <property type="project" value="InterPro"/>
</dbReference>
<comment type="caution">
    <text evidence="13">The sequence shown here is derived from an EMBL/GenBank/DDBJ whole genome shotgun (WGS) entry which is preliminary data.</text>
</comment>
<comment type="function">
    <text evidence="9">Catalyzes the phosphorylation of the position 2 hydroxy group of 4-diphosphocytidyl-2C-methyl-D-erythritol.</text>
</comment>
<dbReference type="Pfam" id="PF08544">
    <property type="entry name" value="GHMP_kinases_C"/>
    <property type="match status" value="1"/>
</dbReference>
<dbReference type="PANTHER" id="PTHR43527:SF2">
    <property type="entry name" value="4-DIPHOSPHOCYTIDYL-2-C-METHYL-D-ERYTHRITOL KINASE, CHLOROPLASTIC"/>
    <property type="match status" value="1"/>
</dbReference>
<gene>
    <name evidence="9" type="primary">ispE</name>
    <name evidence="13" type="ORF">FHU32_000977</name>
</gene>
<dbReference type="InterPro" id="IPR013750">
    <property type="entry name" value="GHMP_kinase_C_dom"/>
</dbReference>
<evidence type="ECO:0000313" key="14">
    <source>
        <dbReference type="Proteomes" id="UP000612712"/>
    </source>
</evidence>
<feature type="domain" description="GHMP kinase N-terminal" evidence="11">
    <location>
        <begin position="102"/>
        <end position="197"/>
    </location>
</feature>
<protein>
    <recommendedName>
        <fullName evidence="3 9">4-diphosphocytidyl-2-C-methyl-D-erythritol kinase</fullName>
        <shortName evidence="9">CMK</shortName>
        <ecNumber evidence="2 9">2.7.1.148</ecNumber>
    </recommendedName>
    <alternativeName>
        <fullName evidence="8 9">4-(cytidine-5'-diphospho)-2-C-methyl-D-erythritol kinase</fullName>
    </alternativeName>
</protein>
<dbReference type="Gene3D" id="3.30.230.10">
    <property type="match status" value="1"/>
</dbReference>
<evidence type="ECO:0000259" key="11">
    <source>
        <dbReference type="Pfam" id="PF00288"/>
    </source>
</evidence>
<dbReference type="Pfam" id="PF00288">
    <property type="entry name" value="GHMP_kinases_N"/>
    <property type="match status" value="1"/>
</dbReference>
<comment type="pathway">
    <text evidence="9">Isoprenoid biosynthesis; isopentenyl diphosphate biosynthesis via DXP pathway; isopentenyl diphosphate from 1-deoxy-D-xylulose 5-phosphate: step 3/6.</text>
</comment>
<feature type="domain" description="GHMP kinase C-terminal" evidence="12">
    <location>
        <begin position="262"/>
        <end position="332"/>
    </location>
</feature>
<keyword evidence="5 9" id="KW-0547">Nucleotide-binding</keyword>
<dbReference type="GeneID" id="60807845"/>
<dbReference type="NCBIfam" id="NF002870">
    <property type="entry name" value="PRK03188.1"/>
    <property type="match status" value="1"/>
</dbReference>
<evidence type="ECO:0000256" key="3">
    <source>
        <dbReference type="ARBA" id="ARBA00017473"/>
    </source>
</evidence>
<feature type="region of interest" description="Disordered" evidence="10">
    <location>
        <begin position="1"/>
        <end position="21"/>
    </location>
</feature>
<reference evidence="13" key="1">
    <citation type="submission" date="2020-08" db="EMBL/GenBank/DDBJ databases">
        <title>Sequencing the genomes of 1000 actinobacteria strains.</title>
        <authorList>
            <person name="Klenk H.-P."/>
        </authorList>
    </citation>
    <scope>NUCLEOTIDE SEQUENCE</scope>
    <source>
        <strain evidence="13">DSM 20582</strain>
    </source>
</reference>
<sequence length="370" mass="37003">MSGGGSGHAARGTGATGGPASGVSALAQGKVNLHLGVGDVRPDGYHDLVTVFQAVDLTERVTVTPVAPAPAGGASAAPDASVVEEVTVSGPDAHLVPRDASNLAVRAVDLLVRHWLTHGGVADVPRVAVHIDKGVPVAGGMAGGSADAAAALVATRELLRLVTPPADRDRAPDLDGEMLRTLGAELGADVPFCLLGGTALGTGRGEQLIPLMSRGTAHWALAFDSTGLSTAEVFARLDRLRADAATGVRPDVRAGDPHDLERALLTGDPAALAPTLVNDLQPAAVSMMPGLRRTLLAADEAGALAALVSGSGPTVAMLCRDHAHAVEVATATAAAGHVGSTTVTASSPHGARLDRGGGWTAPGRVVPPQP</sequence>
<proteinExistence type="inferred from homology"/>
<dbReference type="InterPro" id="IPR014721">
    <property type="entry name" value="Ribsml_uS5_D2-typ_fold_subgr"/>
</dbReference>
<evidence type="ECO:0000256" key="4">
    <source>
        <dbReference type="ARBA" id="ARBA00022679"/>
    </source>
</evidence>
<feature type="active site" evidence="9">
    <location>
        <position position="189"/>
    </location>
</feature>
<evidence type="ECO:0000256" key="1">
    <source>
        <dbReference type="ARBA" id="ARBA00009684"/>
    </source>
</evidence>
<keyword evidence="7 9" id="KW-0067">ATP-binding</keyword>
<keyword evidence="9" id="KW-0414">Isoprene biosynthesis</keyword>
<evidence type="ECO:0000313" key="13">
    <source>
        <dbReference type="EMBL" id="MBB3115761.1"/>
    </source>
</evidence>
<dbReference type="Proteomes" id="UP000612712">
    <property type="component" value="Unassembled WGS sequence"/>
</dbReference>
<keyword evidence="6 9" id="KW-0418">Kinase</keyword>
<dbReference type="InterPro" id="IPR006204">
    <property type="entry name" value="GHMP_kinase_N_dom"/>
</dbReference>
<organism evidence="13 14">
    <name type="scientific">Corynebacterium bovis DSM 20582 = CIP 54.80</name>
    <dbReference type="NCBI Taxonomy" id="927655"/>
    <lineage>
        <taxon>Bacteria</taxon>
        <taxon>Bacillati</taxon>
        <taxon>Actinomycetota</taxon>
        <taxon>Actinomycetes</taxon>
        <taxon>Mycobacteriales</taxon>
        <taxon>Corynebacteriaceae</taxon>
        <taxon>Corynebacterium</taxon>
    </lineage>
</organism>
<dbReference type="SUPFAM" id="SSF54211">
    <property type="entry name" value="Ribosomal protein S5 domain 2-like"/>
    <property type="match status" value="1"/>
</dbReference>
<evidence type="ECO:0000256" key="10">
    <source>
        <dbReference type="SAM" id="MobiDB-lite"/>
    </source>
</evidence>
<evidence type="ECO:0000259" key="12">
    <source>
        <dbReference type="Pfam" id="PF08544"/>
    </source>
</evidence>
<dbReference type="InterPro" id="IPR020568">
    <property type="entry name" value="Ribosomal_Su5_D2-typ_SF"/>
</dbReference>
<evidence type="ECO:0000256" key="9">
    <source>
        <dbReference type="HAMAP-Rule" id="MF_00061"/>
    </source>
</evidence>
<dbReference type="HAMAP" id="MF_00061">
    <property type="entry name" value="IspE"/>
    <property type="match status" value="1"/>
</dbReference>
<comment type="catalytic activity">
    <reaction evidence="9">
        <text>4-CDP-2-C-methyl-D-erythritol + ATP = 4-CDP-2-C-methyl-D-erythritol 2-phosphate + ADP + H(+)</text>
        <dbReference type="Rhea" id="RHEA:18437"/>
        <dbReference type="ChEBI" id="CHEBI:15378"/>
        <dbReference type="ChEBI" id="CHEBI:30616"/>
        <dbReference type="ChEBI" id="CHEBI:57823"/>
        <dbReference type="ChEBI" id="CHEBI:57919"/>
        <dbReference type="ChEBI" id="CHEBI:456216"/>
        <dbReference type="EC" id="2.7.1.148"/>
    </reaction>
</comment>
<feature type="region of interest" description="Disordered" evidence="10">
    <location>
        <begin position="340"/>
        <end position="370"/>
    </location>
</feature>
<dbReference type="EMBL" id="JACHWT010000003">
    <property type="protein sequence ID" value="MBB3115761.1"/>
    <property type="molecule type" value="Genomic_DNA"/>
</dbReference>